<evidence type="ECO:0000313" key="20">
    <source>
        <dbReference type="Proteomes" id="UP001207116"/>
    </source>
</evidence>
<dbReference type="Gene3D" id="2.40.50.140">
    <property type="entry name" value="Nucleic acid-binding proteins"/>
    <property type="match status" value="1"/>
</dbReference>
<dbReference type="PANTHER" id="PTHR45765">
    <property type="entry name" value="METHIONINE--TRNA LIGASE"/>
    <property type="match status" value="1"/>
</dbReference>
<evidence type="ECO:0000256" key="8">
    <source>
        <dbReference type="ARBA" id="ARBA00022723"/>
    </source>
</evidence>
<dbReference type="RefSeq" id="WP_266011148.1">
    <property type="nucleotide sequence ID" value="NZ_JAPFQP010000001.1"/>
</dbReference>
<comment type="subcellular location">
    <subcellularLocation>
        <location evidence="2 16">Cytoplasm</location>
    </subcellularLocation>
</comment>
<dbReference type="InterPro" id="IPR033911">
    <property type="entry name" value="MetRS_core"/>
</dbReference>
<evidence type="ECO:0000256" key="1">
    <source>
        <dbReference type="ARBA" id="ARBA00003314"/>
    </source>
</evidence>
<dbReference type="CDD" id="cd02800">
    <property type="entry name" value="tRNA_bind_EcMetRS_like"/>
    <property type="match status" value="1"/>
</dbReference>
<sequence length="691" mass="78338">MSKSSTSPSRYTITAALPYTNGPIHIGHLAGVYVPADIYARYLRGIGKDVAYVCGSDEHGVAIPMKAKKEGISPSELIDKYHGIIKKSFQDFGISFDNYSRTSAKIHHETASDFFLKLYKQNDFIEETTAQLYDEEAGQFLADRFVTGTCPKCGYEEAYGDQCENCGSSLNATDLINPKSVLSGAAPSLKDTKHWFLPLDRYEEFLRTWILEGHKKDWKPNVYGQCKSWIDEGLKPRAVTRDLDWGIPVPLENAEGKVLYVWFDAPIGYISSTREWAAREGKDWEPYWKSPDTKLVHFIGKDNIVFHCIIFPSMLKAHGDYVLPENVPANEFLNLEGQKLSTSKNWAVWLHEYLQEFPDMQDVLRYTLTANAPETKDNDFTWKDFQARNNSELVAIFGNFINRVVVLTHKYFDGQVPQHSGLNEEDLRVLAEIKKFPQVLADSLERYRFREGSQELMNLARLGNKYLADEEPWKVIKEDPERVKSIIYIGLQVAAALGVLSEPFLPFTAARLRKILALEEDRDLGWTTVQSRETLLEPGKQLNKASLLFRKIEDKEIQKQLDKLEATKKANEKTNNDIMDQKETISFEDFSKMDMRVGTILEASKMPKTKKLMVLKVDTGLDTRTIVSGIAEDFEAEDIIGKKVTVLVNLAPRPLRGVESQGMILMTENAEGNLVFLNPDEPSVNNGSVIS</sequence>
<reference evidence="19" key="1">
    <citation type="submission" date="2022-11" db="EMBL/GenBank/DDBJ databases">
        <title>The characterization of three novel Bacteroidetes species and genomic analysis of their roles in tidal elemental geochemical cycles.</title>
        <authorList>
            <person name="Ma K.-J."/>
        </authorList>
    </citation>
    <scope>NUCLEOTIDE SEQUENCE</scope>
    <source>
        <strain evidence="19">M415</strain>
    </source>
</reference>
<dbReference type="InterPro" id="IPR014758">
    <property type="entry name" value="Met-tRNA_synth"/>
</dbReference>
<feature type="domain" description="TRNA-binding" evidence="18">
    <location>
        <begin position="589"/>
        <end position="691"/>
    </location>
</feature>
<evidence type="ECO:0000256" key="9">
    <source>
        <dbReference type="ARBA" id="ARBA00022741"/>
    </source>
</evidence>
<gene>
    <name evidence="16 19" type="primary">metG</name>
    <name evidence="19" type="ORF">OO016_04350</name>
</gene>
<dbReference type="Pfam" id="PF09334">
    <property type="entry name" value="tRNA-synt_1g"/>
    <property type="match status" value="1"/>
</dbReference>
<comment type="catalytic activity">
    <reaction evidence="15 16">
        <text>tRNA(Met) + L-methionine + ATP = L-methionyl-tRNA(Met) + AMP + diphosphate</text>
        <dbReference type="Rhea" id="RHEA:13481"/>
        <dbReference type="Rhea" id="RHEA-COMP:9667"/>
        <dbReference type="Rhea" id="RHEA-COMP:9698"/>
        <dbReference type="ChEBI" id="CHEBI:30616"/>
        <dbReference type="ChEBI" id="CHEBI:33019"/>
        <dbReference type="ChEBI" id="CHEBI:57844"/>
        <dbReference type="ChEBI" id="CHEBI:78442"/>
        <dbReference type="ChEBI" id="CHEBI:78530"/>
        <dbReference type="ChEBI" id="CHEBI:456215"/>
        <dbReference type="EC" id="6.1.1.10"/>
    </reaction>
</comment>
<dbReference type="CDD" id="cd00814">
    <property type="entry name" value="MetRS_core"/>
    <property type="match status" value="1"/>
</dbReference>
<feature type="binding site" evidence="16">
    <location>
        <position position="166"/>
    </location>
    <ligand>
        <name>Zn(2+)</name>
        <dbReference type="ChEBI" id="CHEBI:29105"/>
    </ligand>
</feature>
<comment type="function">
    <text evidence="1 16">Is required not only for elongation of protein synthesis but also for the initiation of all mRNA translation through initiator tRNA(fMet) aminoacylation.</text>
</comment>
<feature type="short sequence motif" description="'HIGH' region" evidence="16">
    <location>
        <begin position="18"/>
        <end position="28"/>
    </location>
</feature>
<dbReference type="PANTHER" id="PTHR45765:SF1">
    <property type="entry name" value="METHIONINE--TRNA LIGASE, CYTOPLASMIC"/>
    <property type="match status" value="1"/>
</dbReference>
<evidence type="ECO:0000256" key="17">
    <source>
        <dbReference type="SAM" id="Coils"/>
    </source>
</evidence>
<dbReference type="InterPro" id="IPR009080">
    <property type="entry name" value="tRNAsynth_Ia_anticodon-bd"/>
</dbReference>
<dbReference type="NCBIfam" id="NF001100">
    <property type="entry name" value="PRK00133.1"/>
    <property type="match status" value="1"/>
</dbReference>
<feature type="short sequence motif" description="'KMSKS' region" evidence="16">
    <location>
        <begin position="339"/>
        <end position="343"/>
    </location>
</feature>
<keyword evidence="8 16" id="KW-0479">Metal-binding</keyword>
<dbReference type="GO" id="GO:0000049">
    <property type="term" value="F:tRNA binding"/>
    <property type="evidence" value="ECO:0007669"/>
    <property type="project" value="UniProtKB-UniRule"/>
</dbReference>
<dbReference type="Proteomes" id="UP001207116">
    <property type="component" value="Unassembled WGS sequence"/>
</dbReference>
<dbReference type="InterPro" id="IPR015413">
    <property type="entry name" value="Methionyl/Leucyl_tRNA_Synth"/>
</dbReference>
<comment type="cofactor">
    <cofactor evidence="16">
        <name>Zn(2+)</name>
        <dbReference type="ChEBI" id="CHEBI:29105"/>
    </cofactor>
    <text evidence="16">Binds 1 zinc ion per subunit.</text>
</comment>
<dbReference type="SUPFAM" id="SSF47323">
    <property type="entry name" value="Anticodon-binding domain of a subclass of class I aminoacyl-tRNA synthetases"/>
    <property type="match status" value="1"/>
</dbReference>
<proteinExistence type="inferred from homology"/>
<keyword evidence="5 16" id="KW-0963">Cytoplasm</keyword>
<dbReference type="SUPFAM" id="SSF52374">
    <property type="entry name" value="Nucleotidylyl transferase"/>
    <property type="match status" value="1"/>
</dbReference>
<dbReference type="GO" id="GO:0005524">
    <property type="term" value="F:ATP binding"/>
    <property type="evidence" value="ECO:0007669"/>
    <property type="project" value="UniProtKB-UniRule"/>
</dbReference>
<evidence type="ECO:0000256" key="6">
    <source>
        <dbReference type="ARBA" id="ARBA00022555"/>
    </source>
</evidence>
<evidence type="ECO:0000256" key="16">
    <source>
        <dbReference type="HAMAP-Rule" id="MF_00098"/>
    </source>
</evidence>
<dbReference type="NCBIfam" id="TIGR00398">
    <property type="entry name" value="metG"/>
    <property type="match status" value="1"/>
</dbReference>
<feature type="binding site" evidence="16">
    <location>
        <position position="153"/>
    </location>
    <ligand>
        <name>Zn(2+)</name>
        <dbReference type="ChEBI" id="CHEBI:29105"/>
    </ligand>
</feature>
<keyword evidence="7 16" id="KW-0436">Ligase</keyword>
<feature type="binding site" evidence="16">
    <location>
        <position position="150"/>
    </location>
    <ligand>
        <name>Zn(2+)</name>
        <dbReference type="ChEBI" id="CHEBI:29105"/>
    </ligand>
</feature>
<dbReference type="AlphaFoldDB" id="A0AAE3MK00"/>
<dbReference type="InterPro" id="IPR014729">
    <property type="entry name" value="Rossmann-like_a/b/a_fold"/>
</dbReference>
<dbReference type="InterPro" id="IPR029038">
    <property type="entry name" value="MetRS_Zn"/>
</dbReference>
<dbReference type="GO" id="GO:0005829">
    <property type="term" value="C:cytosol"/>
    <property type="evidence" value="ECO:0007669"/>
    <property type="project" value="TreeGrafter"/>
</dbReference>
<organism evidence="19 20">
    <name type="scientific">Lentiprolixibacter aurantiacus</name>
    <dbReference type="NCBI Taxonomy" id="2993939"/>
    <lineage>
        <taxon>Bacteria</taxon>
        <taxon>Pseudomonadati</taxon>
        <taxon>Bacteroidota</taxon>
        <taxon>Flavobacteriia</taxon>
        <taxon>Flavobacteriales</taxon>
        <taxon>Flavobacteriaceae</taxon>
        <taxon>Lentiprolixibacter</taxon>
    </lineage>
</organism>
<dbReference type="InterPro" id="IPR041872">
    <property type="entry name" value="Anticodon_Met"/>
</dbReference>
<evidence type="ECO:0000256" key="10">
    <source>
        <dbReference type="ARBA" id="ARBA00022833"/>
    </source>
</evidence>
<comment type="subunit">
    <text evidence="4 16">Homodimer.</text>
</comment>
<dbReference type="InterPro" id="IPR001412">
    <property type="entry name" value="aa-tRNA-synth_I_CS"/>
</dbReference>
<dbReference type="PROSITE" id="PS00178">
    <property type="entry name" value="AA_TRNA_LIGASE_I"/>
    <property type="match status" value="1"/>
</dbReference>
<dbReference type="InterPro" id="IPR004495">
    <property type="entry name" value="Met-tRNA-synth_bsu_C"/>
</dbReference>
<evidence type="ECO:0000256" key="2">
    <source>
        <dbReference type="ARBA" id="ARBA00004496"/>
    </source>
</evidence>
<keyword evidence="12 16" id="KW-0694">RNA-binding</keyword>
<keyword evidence="14 16" id="KW-0030">Aminoacyl-tRNA synthetase</keyword>
<dbReference type="InterPro" id="IPR012340">
    <property type="entry name" value="NA-bd_OB-fold"/>
</dbReference>
<dbReference type="Gene3D" id="1.10.730.10">
    <property type="entry name" value="Isoleucyl-tRNA Synthetase, Domain 1"/>
    <property type="match status" value="1"/>
</dbReference>
<evidence type="ECO:0000256" key="3">
    <source>
        <dbReference type="ARBA" id="ARBA00008258"/>
    </source>
</evidence>
<dbReference type="HAMAP" id="MF_00098">
    <property type="entry name" value="Met_tRNA_synth_type1"/>
    <property type="match status" value="1"/>
</dbReference>
<feature type="coiled-coil region" evidence="17">
    <location>
        <begin position="554"/>
        <end position="584"/>
    </location>
</feature>
<dbReference type="EMBL" id="JAPFQP010000001">
    <property type="protein sequence ID" value="MCX2718828.1"/>
    <property type="molecule type" value="Genomic_DNA"/>
</dbReference>
<comment type="similarity">
    <text evidence="3 16">Belongs to the class-I aminoacyl-tRNA synthetase family. MetG type 1 subfamily.</text>
</comment>
<keyword evidence="17" id="KW-0175">Coiled coil</keyword>
<keyword evidence="13 16" id="KW-0648">Protein biosynthesis</keyword>
<evidence type="ECO:0000256" key="11">
    <source>
        <dbReference type="ARBA" id="ARBA00022840"/>
    </source>
</evidence>
<keyword evidence="9 16" id="KW-0547">Nucleotide-binding</keyword>
<feature type="binding site" evidence="16">
    <location>
        <position position="163"/>
    </location>
    <ligand>
        <name>Zn(2+)</name>
        <dbReference type="ChEBI" id="CHEBI:29105"/>
    </ligand>
</feature>
<dbReference type="GO" id="GO:0046872">
    <property type="term" value="F:metal ion binding"/>
    <property type="evidence" value="ECO:0007669"/>
    <property type="project" value="UniProtKB-KW"/>
</dbReference>
<evidence type="ECO:0000256" key="7">
    <source>
        <dbReference type="ARBA" id="ARBA00022598"/>
    </source>
</evidence>
<dbReference type="SUPFAM" id="SSF57770">
    <property type="entry name" value="Methionyl-tRNA synthetase (MetRS), Zn-domain"/>
    <property type="match status" value="1"/>
</dbReference>
<evidence type="ECO:0000313" key="19">
    <source>
        <dbReference type="EMBL" id="MCX2718828.1"/>
    </source>
</evidence>
<dbReference type="Gene3D" id="3.40.50.620">
    <property type="entry name" value="HUPs"/>
    <property type="match status" value="1"/>
</dbReference>
<dbReference type="SUPFAM" id="SSF50249">
    <property type="entry name" value="Nucleic acid-binding proteins"/>
    <property type="match status" value="1"/>
</dbReference>
<dbReference type="PROSITE" id="PS50886">
    <property type="entry name" value="TRBD"/>
    <property type="match status" value="1"/>
</dbReference>
<dbReference type="Pfam" id="PF19303">
    <property type="entry name" value="Anticodon_3"/>
    <property type="match status" value="1"/>
</dbReference>
<dbReference type="EC" id="6.1.1.10" evidence="16"/>
<keyword evidence="20" id="KW-1185">Reference proteome</keyword>
<dbReference type="Gene3D" id="2.20.28.20">
    <property type="entry name" value="Methionyl-tRNA synthetase, Zn-domain"/>
    <property type="match status" value="1"/>
</dbReference>
<dbReference type="PRINTS" id="PR01041">
    <property type="entry name" value="TRNASYNTHMET"/>
</dbReference>
<name>A0AAE3MK00_9FLAO</name>
<dbReference type="InterPro" id="IPR023458">
    <property type="entry name" value="Met-tRNA_ligase_1"/>
</dbReference>
<evidence type="ECO:0000256" key="5">
    <source>
        <dbReference type="ARBA" id="ARBA00022490"/>
    </source>
</evidence>
<comment type="caution">
    <text evidence="19">The sequence shown here is derived from an EMBL/GenBank/DDBJ whole genome shotgun (WGS) entry which is preliminary data.</text>
</comment>
<dbReference type="InterPro" id="IPR002547">
    <property type="entry name" value="tRNA-bd_dom"/>
</dbReference>
<dbReference type="NCBIfam" id="TIGR00399">
    <property type="entry name" value="metG_C_term"/>
    <property type="match status" value="1"/>
</dbReference>
<keyword evidence="10 16" id="KW-0862">Zinc</keyword>
<evidence type="ECO:0000256" key="13">
    <source>
        <dbReference type="ARBA" id="ARBA00022917"/>
    </source>
</evidence>
<protein>
    <recommendedName>
        <fullName evidence="16">Methionine--tRNA ligase</fullName>
        <ecNumber evidence="16">6.1.1.10</ecNumber>
    </recommendedName>
    <alternativeName>
        <fullName evidence="16">Methionyl-tRNA synthetase</fullName>
        <shortName evidence="16">MetRS</shortName>
    </alternativeName>
</protein>
<dbReference type="GO" id="GO:0006431">
    <property type="term" value="P:methionyl-tRNA aminoacylation"/>
    <property type="evidence" value="ECO:0007669"/>
    <property type="project" value="UniProtKB-UniRule"/>
</dbReference>
<dbReference type="FunFam" id="2.20.28.20:FF:000001">
    <property type="entry name" value="Methionine--tRNA ligase"/>
    <property type="match status" value="1"/>
</dbReference>
<keyword evidence="11 16" id="KW-0067">ATP-binding</keyword>
<evidence type="ECO:0000256" key="15">
    <source>
        <dbReference type="ARBA" id="ARBA00047364"/>
    </source>
</evidence>
<evidence type="ECO:0000256" key="12">
    <source>
        <dbReference type="ARBA" id="ARBA00022884"/>
    </source>
</evidence>
<dbReference type="GO" id="GO:0004825">
    <property type="term" value="F:methionine-tRNA ligase activity"/>
    <property type="evidence" value="ECO:0007669"/>
    <property type="project" value="UniProtKB-UniRule"/>
</dbReference>
<keyword evidence="6 16" id="KW-0820">tRNA-binding</keyword>
<feature type="binding site" evidence="16">
    <location>
        <position position="342"/>
    </location>
    <ligand>
        <name>ATP</name>
        <dbReference type="ChEBI" id="CHEBI:30616"/>
    </ligand>
</feature>
<evidence type="ECO:0000259" key="18">
    <source>
        <dbReference type="PROSITE" id="PS50886"/>
    </source>
</evidence>
<dbReference type="CDD" id="cd07957">
    <property type="entry name" value="Anticodon_Ia_Met"/>
    <property type="match status" value="1"/>
</dbReference>
<evidence type="ECO:0000256" key="4">
    <source>
        <dbReference type="ARBA" id="ARBA00011738"/>
    </source>
</evidence>
<dbReference type="Pfam" id="PF01588">
    <property type="entry name" value="tRNA_bind"/>
    <property type="match status" value="1"/>
</dbReference>
<evidence type="ECO:0000256" key="14">
    <source>
        <dbReference type="ARBA" id="ARBA00023146"/>
    </source>
</evidence>
<accession>A0AAE3MK00</accession>